<dbReference type="Proteomes" id="UP000199001">
    <property type="component" value="Unassembled WGS sequence"/>
</dbReference>
<keyword evidence="4" id="KW-1185">Reference proteome</keyword>
<dbReference type="RefSeq" id="WP_091104525.1">
    <property type="nucleotide sequence ID" value="NZ_FMHZ01000002.1"/>
</dbReference>
<proteinExistence type="predicted"/>
<dbReference type="STRING" id="47855.GA0070606_4856"/>
<dbReference type="Pfam" id="PF22738">
    <property type="entry name" value="NNH7"/>
    <property type="match status" value="1"/>
</dbReference>
<evidence type="ECO:0000313" key="3">
    <source>
        <dbReference type="EMBL" id="SCL68710.1"/>
    </source>
</evidence>
<name>A0A1C6VS10_9ACTN</name>
<dbReference type="SUPFAM" id="SSF52540">
    <property type="entry name" value="P-loop containing nucleoside triphosphate hydrolases"/>
    <property type="match status" value="1"/>
</dbReference>
<sequence length="1111" mass="122233">MPDTLSYADAVRLLGGEKSRFVDWFDRLTGWSLLGASAAGVPGALGIFDAKAEFVRLGHELVRGVVEKRSGLSRYGRTQRLEAAHAVIAVTAFFEALDEIDLPFDVAGARIGKAEQLSLAGAGAVHEAAVTDAFFATTAPLPGPHLPCPALRHALVAHYDVLVNRLLHFLRGLAVWEATDEGRRRATEEGLLRLPAAAADRHRDLLTRLAVDFSEVSFWIGLHEHEATREQVRALSTGLAEMRQALASLSTGRSPDDRRAALAAAYTAELGRPIISSGDVPAGLTVPTLGQAYVPPLCRIEELLADARPSDEAWWDERPLRNDLWQSLVVHLTSPNAVRAPLLVLGQPGSGKSVLTRVVAAQLPAADFMAVRVVLRDVYAAGELQDQIEQAVRNDTGERVDWPALSRSAGDALPVVLLDGFDELLQATGVSQTDYLRRVASFQRREADQGRPVAVLVTSRTSVADRAQPPPGTVAVRLEPFDDDQVRAWIATWNRVNTVAFRATGGRPLEPATVLVHRELAAQPLLLLMLALYDAEGNDLRSAGELRRSELYERLLRSFARREVVKHRPGLSERELGRATEDELRRLSIVAFGMFNRGVQWITENDFEADLAALPFLGSRPAPVSTDGNLRTPLRAAEIVLGRFFFVHRSQATRDDTRYRTYEFLHATFGEFLIARTTALVLGDLAAREASALLGATPTDDDPLHALLSFAALTGRTPIVTFLTEILTSWDESRRDAVVDMLLRLFRGVCDRRPARHFESYQPRRLSVPARHALYGVNLLVLLLAATGQLRGAELHPDSGDGVSGWNRQALFWRSQLSYGEYDSLLSVVRVSRTWTGTRRDLVLSLREGREEPPPPANDPRWFIAAIRDDGPAEDAESYYLTTGTDFALLARTAHFECDPDLDTALHALGPLGDPLDALDGFWTFTDGDRSEARLLLDVSLLPILGAKVPQRERERAYERLLATVDEEDEVPQPPVARFVLDRISTDPELSAEFVADVLGRLQRDATIVGSLLTSAARCVLAFLGRDPQTDLRLGEQVDGLIAGARWFAAAGGRRLDWLGIDTAELVVRTYEAGVRRYPVSVAEAESFRTRHGSHRPDLVARMRPLADPAE</sequence>
<dbReference type="Gene3D" id="3.40.50.300">
    <property type="entry name" value="P-loop containing nucleotide triphosphate hydrolases"/>
    <property type="match status" value="1"/>
</dbReference>
<reference evidence="4" key="1">
    <citation type="submission" date="2016-06" db="EMBL/GenBank/DDBJ databases">
        <authorList>
            <person name="Varghese N."/>
            <person name="Submissions Spin"/>
        </authorList>
    </citation>
    <scope>NUCLEOTIDE SEQUENCE [LARGE SCALE GENOMIC DNA]</scope>
    <source>
        <strain evidence="4">DSM 43903</strain>
    </source>
</reference>
<dbReference type="OrthoDB" id="419933at2"/>
<dbReference type="InterPro" id="IPR054567">
    <property type="entry name" value="NNH7"/>
</dbReference>
<evidence type="ECO:0000313" key="4">
    <source>
        <dbReference type="Proteomes" id="UP000199001"/>
    </source>
</evidence>
<gene>
    <name evidence="3" type="ORF">GA0070606_4856</name>
</gene>
<organism evidence="3 4">
    <name type="scientific">Micromonospora citrea</name>
    <dbReference type="NCBI Taxonomy" id="47855"/>
    <lineage>
        <taxon>Bacteria</taxon>
        <taxon>Bacillati</taxon>
        <taxon>Actinomycetota</taxon>
        <taxon>Actinomycetes</taxon>
        <taxon>Micromonosporales</taxon>
        <taxon>Micromonosporaceae</taxon>
        <taxon>Micromonospora</taxon>
    </lineage>
</organism>
<protein>
    <recommendedName>
        <fullName evidence="5">AAA+ ATPase domain-containing protein</fullName>
    </recommendedName>
</protein>
<feature type="domain" description="NACHT N-terminal Helical" evidence="2">
    <location>
        <begin position="3"/>
        <end position="224"/>
    </location>
</feature>
<dbReference type="Pfam" id="PF00004">
    <property type="entry name" value="AAA"/>
    <property type="match status" value="1"/>
</dbReference>
<feature type="domain" description="ATPase AAA-type core" evidence="1">
    <location>
        <begin position="342"/>
        <end position="452"/>
    </location>
</feature>
<dbReference type="InterPro" id="IPR027417">
    <property type="entry name" value="P-loop_NTPase"/>
</dbReference>
<evidence type="ECO:0000259" key="2">
    <source>
        <dbReference type="Pfam" id="PF22738"/>
    </source>
</evidence>
<dbReference type="GO" id="GO:0005524">
    <property type="term" value="F:ATP binding"/>
    <property type="evidence" value="ECO:0007669"/>
    <property type="project" value="InterPro"/>
</dbReference>
<evidence type="ECO:0008006" key="5">
    <source>
        <dbReference type="Google" id="ProtNLM"/>
    </source>
</evidence>
<dbReference type="AlphaFoldDB" id="A0A1C6VS10"/>
<dbReference type="GO" id="GO:0016887">
    <property type="term" value="F:ATP hydrolysis activity"/>
    <property type="evidence" value="ECO:0007669"/>
    <property type="project" value="InterPro"/>
</dbReference>
<dbReference type="InterPro" id="IPR003959">
    <property type="entry name" value="ATPase_AAA_core"/>
</dbReference>
<dbReference type="EMBL" id="FMHZ01000002">
    <property type="protein sequence ID" value="SCL68710.1"/>
    <property type="molecule type" value="Genomic_DNA"/>
</dbReference>
<accession>A0A1C6VS10</accession>
<evidence type="ECO:0000259" key="1">
    <source>
        <dbReference type="Pfam" id="PF00004"/>
    </source>
</evidence>